<keyword evidence="1" id="KW-1133">Transmembrane helix</keyword>
<evidence type="ECO:0000256" key="1">
    <source>
        <dbReference type="SAM" id="Phobius"/>
    </source>
</evidence>
<dbReference type="AlphaFoldDB" id="A0A2S7ZR64"/>
<proteinExistence type="predicted"/>
<dbReference type="RefSeq" id="WP_059361112.1">
    <property type="nucleotide sequence ID" value="NZ_BBXI01000002.1"/>
</dbReference>
<dbReference type="STRING" id="1110546.GCA_001078375_00206"/>
<comment type="caution">
    <text evidence="3">The sequence shown here is derived from an EMBL/GenBank/DDBJ whole genome shotgun (WGS) entry which is preliminary data.</text>
</comment>
<reference evidence="3 4" key="1">
    <citation type="submission" date="2018-01" db="EMBL/GenBank/DDBJ databases">
        <title>Draft genome sequences of clinical isolates and type strains of oral Veillonella including Veillonella infantum sp., nov.</title>
        <authorList>
            <person name="Mashima I."/>
            <person name="Liao Y.-C."/>
            <person name="Sabharwal A."/>
            <person name="Haase E.M."/>
            <person name="Nakazawa F."/>
            <person name="Scannapieco F.A."/>
        </authorList>
    </citation>
    <scope>NUCLEOTIDE SEQUENCE [LARGE SCALE GENOMIC DNA]</scope>
    <source>
        <strain evidence="3 4">Y6</strain>
    </source>
</reference>
<feature type="chain" id="PRO_5038346548" description="DUF3153 domain-containing protein" evidence="2">
    <location>
        <begin position="21"/>
        <end position="212"/>
    </location>
</feature>
<feature type="signal peptide" evidence="2">
    <location>
        <begin position="1"/>
        <end position="20"/>
    </location>
</feature>
<name>A0A2S7ZR64_9FIRM</name>
<feature type="transmembrane region" description="Helical" evidence="1">
    <location>
        <begin position="181"/>
        <end position="202"/>
    </location>
</feature>
<evidence type="ECO:0000313" key="4">
    <source>
        <dbReference type="Proteomes" id="UP000238877"/>
    </source>
</evidence>
<organism evidence="3 4">
    <name type="scientific">Veillonella tobetsuensis</name>
    <dbReference type="NCBI Taxonomy" id="1110546"/>
    <lineage>
        <taxon>Bacteria</taxon>
        <taxon>Bacillati</taxon>
        <taxon>Bacillota</taxon>
        <taxon>Negativicutes</taxon>
        <taxon>Veillonellales</taxon>
        <taxon>Veillonellaceae</taxon>
        <taxon>Veillonella</taxon>
    </lineage>
</organism>
<dbReference type="EMBL" id="PPDF01000005">
    <property type="protein sequence ID" value="PQL25758.1"/>
    <property type="molecule type" value="Genomic_DNA"/>
</dbReference>
<keyword evidence="2" id="KW-0732">Signal</keyword>
<gene>
    <name evidence="3" type="ORF">VTHSUH11_02060</name>
</gene>
<protein>
    <recommendedName>
        <fullName evidence="5">DUF3153 domain-containing protein</fullName>
    </recommendedName>
</protein>
<evidence type="ECO:0000256" key="2">
    <source>
        <dbReference type="SAM" id="SignalP"/>
    </source>
</evidence>
<evidence type="ECO:0000313" key="3">
    <source>
        <dbReference type="EMBL" id="PQL25758.1"/>
    </source>
</evidence>
<dbReference type="PROSITE" id="PS51257">
    <property type="entry name" value="PROKAR_LIPOPROTEIN"/>
    <property type="match status" value="1"/>
</dbReference>
<dbReference type="Proteomes" id="UP000238877">
    <property type="component" value="Unassembled WGS sequence"/>
</dbReference>
<evidence type="ECO:0008006" key="5">
    <source>
        <dbReference type="Google" id="ProtNLM"/>
    </source>
</evidence>
<keyword evidence="1" id="KW-0812">Transmembrane</keyword>
<accession>A0A2S7ZR64</accession>
<keyword evidence="1" id="KW-0472">Membrane</keyword>
<sequence>MRRLGLMILSLCMLVLSGCATINSDIMINSDGSGTWDATVNSQSGPLEKKVITDALTKNNVQKYTLKAPNAEGKMETVADADVGSKPVWKIETKFDNATELEQMRDAVTTQLKGKSKEPALQKTDDGSYIVDLGRSAGQTKITVEGTIVPESVQNGSIKDNTVTFPEDSNIHFTFKPGHSWLFYGAIVIGIAIVGGVGYMFYLRRKYYGDAA</sequence>